<evidence type="ECO:0000313" key="2">
    <source>
        <dbReference type="EMBL" id="KAF2644256.1"/>
    </source>
</evidence>
<dbReference type="SUPFAM" id="SSF57850">
    <property type="entry name" value="RING/U-box"/>
    <property type="match status" value="1"/>
</dbReference>
<protein>
    <recommendedName>
        <fullName evidence="4">RING-type domain-containing protein</fullName>
    </recommendedName>
</protein>
<gene>
    <name evidence="2" type="ORF">P280DRAFT_538107</name>
</gene>
<sequence length="455" mass="50797">MSTPSTPPFDYDSDSTYLPTPSPSSTTSSQSDSNYAPNPHLPTYASFRASLIAVDTGTLSPGAECPICRAPYSPTQASPIEESEARTSHLLRALPLAEEHGYIGLDDDRPVRLPCSGRHVVGEVCMRGWAQQGGTTCPLDREQLFNPPRHPRHQNFPPTQYALYERGQRSINTTPLRTLLNHARAFTPTDIVLIDNIPGRLRLAPLILRFAFRTSGFDMPLEWHPSLRWPWLTGSLRRGREALSMTRYIRSFIEDIPLLPSGQYAAWVRLLLDPMVPGMYAVLYRLINQYTWRRMNAVELSALLQSHVDRYFRHGVGEGGVVLGDVRRLASNVVGAWVAQELLMTRLRDLTGRSNGIERVDGYDGEDSLLDLDVDGVGGMEYDSDLSGSDSDLSISDSDLSGSDSSTSSSDSDDTASDRFYDSTDEWPISVSPIIARRLQRERLSRYSERLLSRE</sequence>
<dbReference type="AlphaFoldDB" id="A0A6A6S8S4"/>
<name>A0A6A6S8S4_9PLEO</name>
<evidence type="ECO:0000313" key="3">
    <source>
        <dbReference type="Proteomes" id="UP000799753"/>
    </source>
</evidence>
<keyword evidence="3" id="KW-1185">Reference proteome</keyword>
<dbReference type="Proteomes" id="UP000799753">
    <property type="component" value="Unassembled WGS sequence"/>
</dbReference>
<feature type="compositionally biased region" description="Low complexity" evidence="1">
    <location>
        <begin position="14"/>
        <end position="33"/>
    </location>
</feature>
<accession>A0A6A6S8S4</accession>
<feature type="compositionally biased region" description="Low complexity" evidence="1">
    <location>
        <begin position="385"/>
        <end position="410"/>
    </location>
</feature>
<dbReference type="InterPro" id="IPR013083">
    <property type="entry name" value="Znf_RING/FYVE/PHD"/>
</dbReference>
<feature type="region of interest" description="Disordered" evidence="1">
    <location>
        <begin position="1"/>
        <end position="40"/>
    </location>
</feature>
<evidence type="ECO:0000256" key="1">
    <source>
        <dbReference type="SAM" id="MobiDB-lite"/>
    </source>
</evidence>
<reference evidence="2" key="1">
    <citation type="journal article" date="2020" name="Stud. Mycol.">
        <title>101 Dothideomycetes genomes: a test case for predicting lifestyles and emergence of pathogens.</title>
        <authorList>
            <person name="Haridas S."/>
            <person name="Albert R."/>
            <person name="Binder M."/>
            <person name="Bloem J."/>
            <person name="Labutti K."/>
            <person name="Salamov A."/>
            <person name="Andreopoulos B."/>
            <person name="Baker S."/>
            <person name="Barry K."/>
            <person name="Bills G."/>
            <person name="Bluhm B."/>
            <person name="Cannon C."/>
            <person name="Castanera R."/>
            <person name="Culley D."/>
            <person name="Daum C."/>
            <person name="Ezra D."/>
            <person name="Gonzalez J."/>
            <person name="Henrissat B."/>
            <person name="Kuo A."/>
            <person name="Liang C."/>
            <person name="Lipzen A."/>
            <person name="Lutzoni F."/>
            <person name="Magnuson J."/>
            <person name="Mondo S."/>
            <person name="Nolan M."/>
            <person name="Ohm R."/>
            <person name="Pangilinan J."/>
            <person name="Park H.-J."/>
            <person name="Ramirez L."/>
            <person name="Alfaro M."/>
            <person name="Sun H."/>
            <person name="Tritt A."/>
            <person name="Yoshinaga Y."/>
            <person name="Zwiers L.-H."/>
            <person name="Turgeon B."/>
            <person name="Goodwin S."/>
            <person name="Spatafora J."/>
            <person name="Crous P."/>
            <person name="Grigoriev I."/>
        </authorList>
    </citation>
    <scope>NUCLEOTIDE SEQUENCE</scope>
    <source>
        <strain evidence="2">CBS 473.64</strain>
    </source>
</reference>
<proteinExistence type="predicted"/>
<dbReference type="Gene3D" id="3.30.40.10">
    <property type="entry name" value="Zinc/RING finger domain, C3HC4 (zinc finger)"/>
    <property type="match status" value="1"/>
</dbReference>
<dbReference type="EMBL" id="MU006779">
    <property type="protein sequence ID" value="KAF2644256.1"/>
    <property type="molecule type" value="Genomic_DNA"/>
</dbReference>
<organism evidence="2 3">
    <name type="scientific">Massarina eburnea CBS 473.64</name>
    <dbReference type="NCBI Taxonomy" id="1395130"/>
    <lineage>
        <taxon>Eukaryota</taxon>
        <taxon>Fungi</taxon>
        <taxon>Dikarya</taxon>
        <taxon>Ascomycota</taxon>
        <taxon>Pezizomycotina</taxon>
        <taxon>Dothideomycetes</taxon>
        <taxon>Pleosporomycetidae</taxon>
        <taxon>Pleosporales</taxon>
        <taxon>Massarineae</taxon>
        <taxon>Massarinaceae</taxon>
        <taxon>Massarina</taxon>
    </lineage>
</organism>
<evidence type="ECO:0008006" key="4">
    <source>
        <dbReference type="Google" id="ProtNLM"/>
    </source>
</evidence>
<feature type="region of interest" description="Disordered" evidence="1">
    <location>
        <begin position="381"/>
        <end position="423"/>
    </location>
</feature>
<dbReference type="OrthoDB" id="3773917at2759"/>